<dbReference type="Pfam" id="PF01381">
    <property type="entry name" value="HTH_3"/>
    <property type="match status" value="1"/>
</dbReference>
<sequence length="63" mass="7193">MSNNIIKFRNLNNWTQKEVAQKIGITTSYLGMLEVGIRSPSLKIAYKIAQLFNVSIEEIFFGN</sequence>
<accession>A0A8H9QV76</accession>
<dbReference type="CDD" id="cd00093">
    <property type="entry name" value="HTH_XRE"/>
    <property type="match status" value="1"/>
</dbReference>
<dbReference type="SMART" id="SM00530">
    <property type="entry name" value="HTH_XRE"/>
    <property type="match status" value="1"/>
</dbReference>
<reference evidence="3" key="1">
    <citation type="journal article" date="2018" name="Genome Biol.">
        <title>SKESA: strategic k-mer extension for scrupulous assemblies.</title>
        <authorList>
            <person name="Souvorov A."/>
            <person name="Agarwala R."/>
            <person name="Lipman D.J."/>
        </authorList>
    </citation>
    <scope>NUCLEOTIDE SEQUENCE</scope>
    <source>
        <strain evidence="3">C8</strain>
    </source>
</reference>
<name>A0A8H9QV76_CLOPF</name>
<dbReference type="Proteomes" id="UP000859547">
    <property type="component" value="Unassembled WGS sequence"/>
</dbReference>
<dbReference type="PANTHER" id="PTHR46558:SF4">
    <property type="entry name" value="DNA-BIDING PHAGE PROTEIN"/>
    <property type="match status" value="1"/>
</dbReference>
<dbReference type="SUPFAM" id="SSF47413">
    <property type="entry name" value="lambda repressor-like DNA-binding domains"/>
    <property type="match status" value="1"/>
</dbReference>
<evidence type="ECO:0000313" key="3">
    <source>
        <dbReference type="EMBL" id="HAT4306725.1"/>
    </source>
</evidence>
<evidence type="ECO:0000259" key="2">
    <source>
        <dbReference type="PROSITE" id="PS50943"/>
    </source>
</evidence>
<dbReference type="Gene3D" id="1.10.260.40">
    <property type="entry name" value="lambda repressor-like DNA-binding domains"/>
    <property type="match status" value="1"/>
</dbReference>
<dbReference type="PROSITE" id="PS50943">
    <property type="entry name" value="HTH_CROC1"/>
    <property type="match status" value="1"/>
</dbReference>
<gene>
    <name evidence="3" type="ORF">I9080_000480</name>
</gene>
<organism evidence="3">
    <name type="scientific">Clostridium perfringens</name>
    <dbReference type="NCBI Taxonomy" id="1502"/>
    <lineage>
        <taxon>Bacteria</taxon>
        <taxon>Bacillati</taxon>
        <taxon>Bacillota</taxon>
        <taxon>Clostridia</taxon>
        <taxon>Eubacteriales</taxon>
        <taxon>Clostridiaceae</taxon>
        <taxon>Clostridium</taxon>
    </lineage>
</organism>
<evidence type="ECO:0000256" key="1">
    <source>
        <dbReference type="ARBA" id="ARBA00023125"/>
    </source>
</evidence>
<feature type="domain" description="HTH cro/C1-type" evidence="2">
    <location>
        <begin position="5"/>
        <end position="59"/>
    </location>
</feature>
<keyword evidence="1" id="KW-0238">DNA-binding</keyword>
<reference evidence="3" key="2">
    <citation type="submission" date="2020-07" db="EMBL/GenBank/DDBJ databases">
        <authorList>
            <consortium name="NCBI Pathogen Detection Project"/>
        </authorList>
    </citation>
    <scope>NUCLEOTIDE SEQUENCE</scope>
    <source>
        <strain evidence="3">C8</strain>
    </source>
</reference>
<dbReference type="AlphaFoldDB" id="A0A8H9QV76"/>
<dbReference type="GO" id="GO:0003677">
    <property type="term" value="F:DNA binding"/>
    <property type="evidence" value="ECO:0007669"/>
    <property type="project" value="UniProtKB-KW"/>
</dbReference>
<dbReference type="EMBL" id="DACTCB010000001">
    <property type="protein sequence ID" value="HAT4306725.1"/>
    <property type="molecule type" value="Genomic_DNA"/>
</dbReference>
<proteinExistence type="predicted"/>
<dbReference type="RefSeq" id="WP_415328065.1">
    <property type="nucleotide sequence ID" value="NZ_JBCAMU010000001.1"/>
</dbReference>
<dbReference type="InterPro" id="IPR010982">
    <property type="entry name" value="Lambda_DNA-bd_dom_sf"/>
</dbReference>
<dbReference type="InterPro" id="IPR001387">
    <property type="entry name" value="Cro/C1-type_HTH"/>
</dbReference>
<protein>
    <submittedName>
        <fullName evidence="3">Helix-turn-helix transcriptional regulator</fullName>
    </submittedName>
</protein>
<dbReference type="PANTHER" id="PTHR46558">
    <property type="entry name" value="TRACRIPTIONAL REGULATORY PROTEIN-RELATED-RELATED"/>
    <property type="match status" value="1"/>
</dbReference>
<comment type="caution">
    <text evidence="3">The sequence shown here is derived from an EMBL/GenBank/DDBJ whole genome shotgun (WGS) entry which is preliminary data.</text>
</comment>